<dbReference type="InterPro" id="IPR020596">
    <property type="entry name" value="rRNA_Ade_Mease_Trfase_CS"/>
</dbReference>
<evidence type="ECO:0000313" key="10">
    <source>
        <dbReference type="Proteomes" id="UP000053237"/>
    </source>
</evidence>
<comment type="caution">
    <text evidence="6">Lacks conserved residue(s) required for the propagation of feature annotation.</text>
</comment>
<name>A0A024GFV4_9STRA</name>
<evidence type="ECO:0000256" key="3">
    <source>
        <dbReference type="ARBA" id="ARBA00022679"/>
    </source>
</evidence>
<dbReference type="InterPro" id="IPR029063">
    <property type="entry name" value="SAM-dependent_MTases_sf"/>
</dbReference>
<gene>
    <name evidence="9" type="ORF">BN9_065400</name>
</gene>
<feature type="binding site" evidence="6">
    <location>
        <position position="48"/>
    </location>
    <ligand>
        <name>S-adenosyl-L-methionine</name>
        <dbReference type="ChEBI" id="CHEBI:59789"/>
    </ligand>
</feature>
<evidence type="ECO:0000259" key="8">
    <source>
        <dbReference type="SMART" id="SM00650"/>
    </source>
</evidence>
<dbReference type="Proteomes" id="UP000053237">
    <property type="component" value="Unassembled WGS sequence"/>
</dbReference>
<dbReference type="NCBIfam" id="TIGR00755">
    <property type="entry name" value="ksgA"/>
    <property type="match status" value="1"/>
</dbReference>
<dbReference type="STRING" id="65357.A0A024GFV4"/>
<dbReference type="PROSITE" id="PS01131">
    <property type="entry name" value="RRNA_A_DIMETH"/>
    <property type="match status" value="1"/>
</dbReference>
<evidence type="ECO:0000256" key="5">
    <source>
        <dbReference type="ARBA" id="ARBA00022884"/>
    </source>
</evidence>
<dbReference type="AlphaFoldDB" id="A0A024GFV4"/>
<evidence type="ECO:0000256" key="6">
    <source>
        <dbReference type="PROSITE-ProRule" id="PRU01026"/>
    </source>
</evidence>
<comment type="caution">
    <text evidence="9">The sequence shown here is derived from an EMBL/GenBank/DDBJ whole genome shotgun (WGS) entry which is preliminary data.</text>
</comment>
<dbReference type="Pfam" id="PF00398">
    <property type="entry name" value="RrnaAD"/>
    <property type="match status" value="1"/>
</dbReference>
<protein>
    <recommendedName>
        <fullName evidence="7">rRNA adenine N(6)-methyltransferase</fullName>
        <ecNumber evidence="7">2.1.1.-</ecNumber>
    </recommendedName>
</protein>
<dbReference type="Gene3D" id="1.10.8.480">
    <property type="match status" value="1"/>
</dbReference>
<feature type="domain" description="Ribosomal RNA adenine methylase transferase N-terminal" evidence="8">
    <location>
        <begin position="55"/>
        <end position="251"/>
    </location>
</feature>
<keyword evidence="5 6" id="KW-0694">RNA-binding</keyword>
<evidence type="ECO:0000256" key="1">
    <source>
        <dbReference type="ARBA" id="ARBA00022552"/>
    </source>
</evidence>
<dbReference type="InterPro" id="IPR020598">
    <property type="entry name" value="rRNA_Ade_methylase_Trfase_N"/>
</dbReference>
<keyword evidence="4 6" id="KW-0949">S-adenosyl-L-methionine</keyword>
<sequence length="348" mass="39658">MLLQRVRDVCHPQYKCRHRRSTWLRLSSNTTLSESSDVPRLKRHLGQHLLVSKNIIASIIKAANFPFLLHPNSSDNAEKRDIRVLEIGSGTGNLTASLLDVDPKVQVHGVECDANMIKSLEDRFQSQLGTSQLKLYANRIEELHLNEIFSPSHGLLDAVVANIPYQLSSLIIARLVSYIHKYPGSVKCIILLLQEEFAQRMLATPHHQNYGRLAVNTSLVGHVDTVVNVGPEAFIPRPQVDSRVIKVTPHLPQFIHDPTFLREFDALLRICFLRKNKTLRALLTSKSMERKIVSESDWKKNVLLALKECELIKSRAVQTSKDDFLRLFKRMKQLGIRLLPTVSKQFDE</sequence>
<keyword evidence="2 6" id="KW-0489">Methyltransferase</keyword>
<dbReference type="InterPro" id="IPR001737">
    <property type="entry name" value="KsgA/Erm"/>
</dbReference>
<reference evidence="9 10" key="1">
    <citation type="submission" date="2012-05" db="EMBL/GenBank/DDBJ databases">
        <title>Recombination and specialization in a pathogen metapopulation.</title>
        <authorList>
            <person name="Gardiner A."/>
            <person name="Kemen E."/>
            <person name="Schultz-Larsen T."/>
            <person name="MacLean D."/>
            <person name="Van Oosterhout C."/>
            <person name="Jones J.D.G."/>
        </authorList>
    </citation>
    <scope>NUCLEOTIDE SEQUENCE [LARGE SCALE GENOMIC DNA]</scope>
    <source>
        <strain evidence="9 10">Ac Nc2</strain>
    </source>
</reference>
<accession>A0A024GFV4</accession>
<feature type="binding site" evidence="6">
    <location>
        <position position="88"/>
    </location>
    <ligand>
        <name>S-adenosyl-L-methionine</name>
        <dbReference type="ChEBI" id="CHEBI:59789"/>
    </ligand>
</feature>
<dbReference type="PROSITE" id="PS51689">
    <property type="entry name" value="SAM_RNA_A_N6_MT"/>
    <property type="match status" value="1"/>
</dbReference>
<dbReference type="PANTHER" id="PTHR11727:SF7">
    <property type="entry name" value="DIMETHYLADENOSINE TRANSFERASE-RELATED"/>
    <property type="match status" value="1"/>
</dbReference>
<feature type="binding site" evidence="6">
    <location>
        <position position="50"/>
    </location>
    <ligand>
        <name>S-adenosyl-L-methionine</name>
        <dbReference type="ChEBI" id="CHEBI:59789"/>
    </ligand>
</feature>
<dbReference type="PANTHER" id="PTHR11727">
    <property type="entry name" value="DIMETHYLADENOSINE TRANSFERASE"/>
    <property type="match status" value="1"/>
</dbReference>
<dbReference type="CDD" id="cd02440">
    <property type="entry name" value="AdoMet_MTases"/>
    <property type="match status" value="1"/>
</dbReference>
<keyword evidence="10" id="KW-1185">Reference proteome</keyword>
<comment type="similarity">
    <text evidence="6 7">Belongs to the class I-like SAM-binding methyltransferase superfamily. rRNA adenine N(6)-methyltransferase family.</text>
</comment>
<dbReference type="EC" id="2.1.1.-" evidence="7"/>
<feature type="binding site" evidence="6">
    <location>
        <position position="162"/>
    </location>
    <ligand>
        <name>S-adenosyl-L-methionine</name>
        <dbReference type="ChEBI" id="CHEBI:59789"/>
    </ligand>
</feature>
<dbReference type="Gene3D" id="3.40.50.150">
    <property type="entry name" value="Vaccinia Virus protein VP39"/>
    <property type="match status" value="1"/>
</dbReference>
<evidence type="ECO:0000313" key="9">
    <source>
        <dbReference type="EMBL" id="CCI45643.1"/>
    </source>
</evidence>
<dbReference type="EMBL" id="CAIX01000103">
    <property type="protein sequence ID" value="CCI45643.1"/>
    <property type="molecule type" value="Genomic_DNA"/>
</dbReference>
<proteinExistence type="inferred from homology"/>
<dbReference type="InParanoid" id="A0A024GFV4"/>
<evidence type="ECO:0000256" key="2">
    <source>
        <dbReference type="ARBA" id="ARBA00022603"/>
    </source>
</evidence>
<dbReference type="InterPro" id="IPR011530">
    <property type="entry name" value="rRNA_adenine_dimethylase"/>
</dbReference>
<evidence type="ECO:0000256" key="7">
    <source>
        <dbReference type="RuleBase" id="RU362106"/>
    </source>
</evidence>
<feature type="binding site" evidence="6">
    <location>
        <position position="111"/>
    </location>
    <ligand>
        <name>S-adenosyl-L-methionine</name>
        <dbReference type="ChEBI" id="CHEBI:59789"/>
    </ligand>
</feature>
<keyword evidence="3 6" id="KW-0808">Transferase</keyword>
<dbReference type="SUPFAM" id="SSF53335">
    <property type="entry name" value="S-adenosyl-L-methionine-dependent methyltransferases"/>
    <property type="match status" value="1"/>
</dbReference>
<dbReference type="GO" id="GO:0003723">
    <property type="term" value="F:RNA binding"/>
    <property type="evidence" value="ECO:0007669"/>
    <property type="project" value="UniProtKB-UniRule"/>
</dbReference>
<dbReference type="SMART" id="SM00650">
    <property type="entry name" value="rADc"/>
    <property type="match status" value="1"/>
</dbReference>
<dbReference type="GO" id="GO:0000179">
    <property type="term" value="F:rRNA (adenine-N6,N6-)-dimethyltransferase activity"/>
    <property type="evidence" value="ECO:0007669"/>
    <property type="project" value="UniProtKB-UniRule"/>
</dbReference>
<evidence type="ECO:0000256" key="4">
    <source>
        <dbReference type="ARBA" id="ARBA00022691"/>
    </source>
</evidence>
<keyword evidence="1 7" id="KW-0698">rRNA processing</keyword>
<dbReference type="OrthoDB" id="74991at2759"/>
<organism evidence="9 10">
    <name type="scientific">Albugo candida</name>
    <dbReference type="NCBI Taxonomy" id="65357"/>
    <lineage>
        <taxon>Eukaryota</taxon>
        <taxon>Sar</taxon>
        <taxon>Stramenopiles</taxon>
        <taxon>Oomycota</taxon>
        <taxon>Peronosporomycetes</taxon>
        <taxon>Albuginales</taxon>
        <taxon>Albuginaceae</taxon>
        <taxon>Albugo</taxon>
    </lineage>
</organism>